<feature type="region of interest" description="Disordered" evidence="6">
    <location>
        <begin position="306"/>
        <end position="327"/>
    </location>
</feature>
<dbReference type="Pfam" id="PF04495">
    <property type="entry name" value="GRASP55_65"/>
    <property type="match status" value="2"/>
</dbReference>
<gene>
    <name evidence="8" type="ORF">E1B28_012249</name>
</gene>
<keyword evidence="5" id="KW-0862">Zinc</keyword>
<evidence type="ECO:0000259" key="7">
    <source>
        <dbReference type="PROSITE" id="PS51865"/>
    </source>
</evidence>
<keyword evidence="9" id="KW-1185">Reference proteome</keyword>
<feature type="compositionally biased region" description="Acidic residues" evidence="6">
    <location>
        <begin position="237"/>
        <end position="247"/>
    </location>
</feature>
<feature type="compositionally biased region" description="Acidic residues" evidence="6">
    <location>
        <begin position="407"/>
        <end position="422"/>
    </location>
</feature>
<dbReference type="FunFam" id="2.30.42.10:FF:000026">
    <property type="entry name" value="Golgi reassembly stacking protein 2"/>
    <property type="match status" value="1"/>
</dbReference>
<evidence type="ECO:0000256" key="3">
    <source>
        <dbReference type="ARBA" id="ARBA00023034"/>
    </source>
</evidence>
<dbReference type="GO" id="GO:0000139">
    <property type="term" value="C:Golgi membrane"/>
    <property type="evidence" value="ECO:0007669"/>
    <property type="project" value="UniProtKB-SubCell"/>
</dbReference>
<dbReference type="SUPFAM" id="SSF50156">
    <property type="entry name" value="PDZ domain-like"/>
    <property type="match status" value="1"/>
</dbReference>
<dbReference type="OrthoDB" id="3318at2759"/>
<sequence length="439" mass="48469">MGASQSTNESNYPPSRALHVLRVTPSSPAFQASIEPFFDFIVGFDDPSISSSSSSNPNIFNASELEKIVESHEGRVLNLMVWNSKNQEMRVVPIVPSREWSQPSSPQEDTTRQPSLLGLSMRMCEPEFALDNVWHVLDVLEGSPAESAGLVPYGDYITGWSGGTLSAENDFYDLVEAHVDKPLRVYVYSHDFDALREVVLVPNRHWGGAGLLGCVFGYGLLHRIPSQTGDRTVPPELAEEDPEEYEEQQLFVPADLHGNDPINGDYNPNQLAEWRRQQEQEEQWHRESQEAQSIYEANAHSSFSSIMENEEDEDETEGTTPVDEKTYSGHLESHNHEITQRPSFQTPPPRLSSIKGVSQTFLGSGLRSPSLSSLNASLRPSPVFSRIGSFSTTPTRRTSTPRPTDVIDNESASDADVDESEDGSASVGAKSLGSLTSVE</sequence>
<dbReference type="GO" id="GO:0046872">
    <property type="term" value="F:metal ion binding"/>
    <property type="evidence" value="ECO:0007669"/>
    <property type="project" value="UniProtKB-KW"/>
</dbReference>
<evidence type="ECO:0000256" key="5">
    <source>
        <dbReference type="PIRSR" id="PIRSR607583-1"/>
    </source>
</evidence>
<dbReference type="GO" id="GO:0007030">
    <property type="term" value="P:Golgi organization"/>
    <property type="evidence" value="ECO:0007669"/>
    <property type="project" value="TreeGrafter"/>
</dbReference>
<dbReference type="Gene3D" id="2.30.42.10">
    <property type="match status" value="2"/>
</dbReference>
<keyword evidence="2" id="KW-0677">Repeat</keyword>
<comment type="subcellular location">
    <subcellularLocation>
        <location evidence="1">Golgi apparatus membrane</location>
    </subcellularLocation>
</comment>
<feature type="domain" description="PDZ GRASP-type" evidence="7">
    <location>
        <begin position="132"/>
        <end position="221"/>
    </location>
</feature>
<evidence type="ECO:0000313" key="9">
    <source>
        <dbReference type="Proteomes" id="UP001049176"/>
    </source>
</evidence>
<dbReference type="InterPro" id="IPR024958">
    <property type="entry name" value="GRASP_PDZ"/>
</dbReference>
<protein>
    <recommendedName>
        <fullName evidence="7">PDZ GRASP-type domain-containing protein</fullName>
    </recommendedName>
</protein>
<feature type="region of interest" description="Disordered" evidence="6">
    <location>
        <begin position="227"/>
        <end position="247"/>
    </location>
</feature>
<accession>A0A9P7UN14</accession>
<reference evidence="8" key="1">
    <citation type="journal article" date="2021" name="Genome Biol. Evol.">
        <title>The assembled and annotated genome of the fairy-ring fungus Marasmius oreades.</title>
        <authorList>
            <person name="Hiltunen M."/>
            <person name="Ament-Velasquez S.L."/>
            <person name="Johannesson H."/>
        </authorList>
    </citation>
    <scope>NUCLEOTIDE SEQUENCE</scope>
    <source>
        <strain evidence="8">03SP1</strain>
    </source>
</reference>
<dbReference type="InterPro" id="IPR036034">
    <property type="entry name" value="PDZ_sf"/>
</dbReference>
<evidence type="ECO:0000256" key="6">
    <source>
        <dbReference type="SAM" id="MobiDB-lite"/>
    </source>
</evidence>
<organism evidence="8 9">
    <name type="scientific">Marasmius oreades</name>
    <name type="common">fairy-ring Marasmius</name>
    <dbReference type="NCBI Taxonomy" id="181124"/>
    <lineage>
        <taxon>Eukaryota</taxon>
        <taxon>Fungi</taxon>
        <taxon>Dikarya</taxon>
        <taxon>Basidiomycota</taxon>
        <taxon>Agaricomycotina</taxon>
        <taxon>Agaricomycetes</taxon>
        <taxon>Agaricomycetidae</taxon>
        <taxon>Agaricales</taxon>
        <taxon>Marasmiineae</taxon>
        <taxon>Marasmiaceae</taxon>
        <taxon>Marasmius</taxon>
    </lineage>
</organism>
<keyword evidence="5" id="KW-0479">Metal-binding</keyword>
<keyword evidence="3" id="KW-0333">Golgi apparatus</keyword>
<feature type="binding site" evidence="5">
    <location>
        <position position="124"/>
    </location>
    <ligand>
        <name>Zn(2+)</name>
        <dbReference type="ChEBI" id="CHEBI:29105"/>
    </ligand>
</feature>
<dbReference type="AlphaFoldDB" id="A0A9P7UN14"/>
<dbReference type="GeneID" id="66081324"/>
<evidence type="ECO:0000256" key="1">
    <source>
        <dbReference type="ARBA" id="ARBA00004394"/>
    </source>
</evidence>
<feature type="region of interest" description="Disordered" evidence="6">
    <location>
        <begin position="365"/>
        <end position="439"/>
    </location>
</feature>
<dbReference type="KEGG" id="more:E1B28_012249"/>
<proteinExistence type="predicted"/>
<evidence type="ECO:0000256" key="2">
    <source>
        <dbReference type="ARBA" id="ARBA00022737"/>
    </source>
</evidence>
<keyword evidence="4" id="KW-0472">Membrane</keyword>
<dbReference type="RefSeq" id="XP_043004703.1">
    <property type="nucleotide sequence ID" value="XM_043157336.1"/>
</dbReference>
<feature type="compositionally biased region" description="Low complexity" evidence="6">
    <location>
        <begin position="391"/>
        <end position="406"/>
    </location>
</feature>
<feature type="binding site" evidence="5">
    <location>
        <position position="19"/>
    </location>
    <ligand>
        <name>Zn(2+)</name>
        <dbReference type="ChEBI" id="CHEBI:29105"/>
    </ligand>
</feature>
<comment type="caution">
    <text evidence="8">The sequence shown here is derived from an EMBL/GenBank/DDBJ whole genome shotgun (WGS) entry which is preliminary data.</text>
</comment>
<evidence type="ECO:0000313" key="8">
    <source>
        <dbReference type="EMBL" id="KAG7088232.1"/>
    </source>
</evidence>
<dbReference type="PANTHER" id="PTHR12893">
    <property type="entry name" value="GOLGI REASSEMBLY STACKING PROTEIN GRASP"/>
    <property type="match status" value="1"/>
</dbReference>
<dbReference type="PANTHER" id="PTHR12893:SF0">
    <property type="entry name" value="GRASP65"/>
    <property type="match status" value="1"/>
</dbReference>
<dbReference type="PROSITE" id="PS51865">
    <property type="entry name" value="PDZ_GRASP"/>
    <property type="match status" value="2"/>
</dbReference>
<name>A0A9P7UN14_9AGAR</name>
<feature type="compositionally biased region" description="Acidic residues" evidence="6">
    <location>
        <begin position="308"/>
        <end position="317"/>
    </location>
</feature>
<dbReference type="Proteomes" id="UP001049176">
    <property type="component" value="Chromosome 8"/>
</dbReference>
<dbReference type="EMBL" id="CM032188">
    <property type="protein sequence ID" value="KAG7088232.1"/>
    <property type="molecule type" value="Genomic_DNA"/>
</dbReference>
<evidence type="ECO:0000256" key="4">
    <source>
        <dbReference type="ARBA" id="ARBA00023136"/>
    </source>
</evidence>
<dbReference type="InterPro" id="IPR007583">
    <property type="entry name" value="GRASP55_65"/>
</dbReference>
<feature type="domain" description="PDZ GRASP-type" evidence="7">
    <location>
        <begin position="16"/>
        <end position="126"/>
    </location>
</feature>
<feature type="compositionally biased region" description="Low complexity" evidence="6">
    <location>
        <begin position="365"/>
        <end position="374"/>
    </location>
</feature>